<evidence type="ECO:0000313" key="1">
    <source>
        <dbReference type="EMBL" id="TQS21947.1"/>
    </source>
</evidence>
<dbReference type="AlphaFoldDB" id="A0A544YYU6"/>
<organism evidence="1 2">
    <name type="scientific">Microbispora hainanensis</name>
    <dbReference type="NCBI Taxonomy" id="568844"/>
    <lineage>
        <taxon>Bacteria</taxon>
        <taxon>Bacillati</taxon>
        <taxon>Actinomycetota</taxon>
        <taxon>Actinomycetes</taxon>
        <taxon>Streptosporangiales</taxon>
        <taxon>Streptosporangiaceae</taxon>
        <taxon>Microbispora</taxon>
    </lineage>
</organism>
<accession>A0A544YYU6</accession>
<dbReference type="Proteomes" id="UP000316541">
    <property type="component" value="Unassembled WGS sequence"/>
</dbReference>
<reference evidence="1 2" key="1">
    <citation type="submission" date="2019-07" db="EMBL/GenBank/DDBJ databases">
        <title>Microbispora hainanensis DSM 45428.</title>
        <authorList>
            <person name="Thawai C."/>
        </authorList>
    </citation>
    <scope>NUCLEOTIDE SEQUENCE [LARGE SCALE GENOMIC DNA]</scope>
    <source>
        <strain evidence="1 2">DSM 45428</strain>
    </source>
</reference>
<protein>
    <submittedName>
        <fullName evidence="1">Uncharacterized protein</fullName>
    </submittedName>
</protein>
<gene>
    <name evidence="1" type="ORF">FLX08_10240</name>
</gene>
<evidence type="ECO:0000313" key="2">
    <source>
        <dbReference type="Proteomes" id="UP000316541"/>
    </source>
</evidence>
<dbReference type="RefSeq" id="WP_142618184.1">
    <property type="nucleotide sequence ID" value="NZ_VIRM01000009.1"/>
</dbReference>
<proteinExistence type="predicted"/>
<dbReference type="EMBL" id="VIRM01000009">
    <property type="protein sequence ID" value="TQS21947.1"/>
    <property type="molecule type" value="Genomic_DNA"/>
</dbReference>
<comment type="caution">
    <text evidence="1">The sequence shown here is derived from an EMBL/GenBank/DDBJ whole genome shotgun (WGS) entry which is preliminary data.</text>
</comment>
<name>A0A544YYU6_9ACTN</name>
<sequence length="61" mass="6770">MVTVVPSLAEVQSLAKVRDIRTALRRGPRRDRKDRKIVDFSAYTGGNVIRFPRTSGPTSVA</sequence>